<evidence type="ECO:0000313" key="1">
    <source>
        <dbReference type="EMBL" id="WHP05790.1"/>
    </source>
</evidence>
<reference evidence="1 2" key="1">
    <citation type="submission" date="2023-05" db="EMBL/GenBank/DDBJ databases">
        <title>The complete genome of Acinetobacter sp. nov KCTC 92772.</title>
        <authorList>
            <person name="Zhou G."/>
        </authorList>
    </citation>
    <scope>NUCLEOTIDE SEQUENCE [LARGE SCALE GENOMIC DNA]</scope>
    <source>
        <strain evidence="1 2">KCTC 92772</strain>
    </source>
</reference>
<sequence>MSMQAGDFAYIGVGKVHLKRKCANEPMLHIGNVSALSFGVSEDVKEQKDYTAPGGGTTAESRRITAVEVSMTLLDLDKDNIARAFLGSASNVPVLTVTNEPHLAFLGGLIPTDHPIDETETVTVKIGATTIAAEGNYTVSSGGITIDPDAEDITDEDNITISYTNLEYGNVEGITQTAQEYELFFEGLNEAKSGSPVNVRAYKVKFGPTTALNLINDDFASFEVKGKLLRDNCKKGKDISKYFKVQIVKPSTVDCCDEDNQSGE</sequence>
<dbReference type="RefSeq" id="WP_283267332.1">
    <property type="nucleotide sequence ID" value="NZ_CP125669.1"/>
</dbReference>
<organism evidence="1 2">
    <name type="scientific">Acinetobacter corruptisaponis</name>
    <dbReference type="NCBI Taxonomy" id="3045147"/>
    <lineage>
        <taxon>Bacteria</taxon>
        <taxon>Pseudomonadati</taxon>
        <taxon>Pseudomonadota</taxon>
        <taxon>Gammaproteobacteria</taxon>
        <taxon>Moraxellales</taxon>
        <taxon>Moraxellaceae</taxon>
        <taxon>Acinetobacter</taxon>
    </lineage>
</organism>
<dbReference type="Proteomes" id="UP001229836">
    <property type="component" value="Chromosome"/>
</dbReference>
<name>A0ABY8S272_9GAMM</name>
<evidence type="ECO:0008006" key="3">
    <source>
        <dbReference type="Google" id="ProtNLM"/>
    </source>
</evidence>
<protein>
    <recommendedName>
        <fullName evidence="3">Major tail protein</fullName>
    </recommendedName>
</protein>
<dbReference type="InterPro" id="IPR016893">
    <property type="entry name" value="UCP028589"/>
</dbReference>
<gene>
    <name evidence="1" type="ORF">QLH32_17580</name>
</gene>
<keyword evidence="2" id="KW-1185">Reference proteome</keyword>
<dbReference type="PIRSF" id="PIRSF028589">
    <property type="entry name" value="UCP028589"/>
    <property type="match status" value="1"/>
</dbReference>
<dbReference type="EMBL" id="CP125669">
    <property type="protein sequence ID" value="WHP05790.1"/>
    <property type="molecule type" value="Genomic_DNA"/>
</dbReference>
<evidence type="ECO:0000313" key="2">
    <source>
        <dbReference type="Proteomes" id="UP001229836"/>
    </source>
</evidence>
<proteinExistence type="predicted"/>
<accession>A0ABY8S272</accession>